<evidence type="ECO:0000313" key="7">
    <source>
        <dbReference type="EMBL" id="SYX82550.1"/>
    </source>
</evidence>
<feature type="transmembrane region" description="Helical" evidence="6">
    <location>
        <begin position="40"/>
        <end position="61"/>
    </location>
</feature>
<evidence type="ECO:0000256" key="6">
    <source>
        <dbReference type="SAM" id="Phobius"/>
    </source>
</evidence>
<gene>
    <name evidence="7" type="primary">yjbE</name>
    <name evidence="7" type="ORF">PBLR_10972</name>
</gene>
<dbReference type="Pfam" id="PF03741">
    <property type="entry name" value="TerC"/>
    <property type="match status" value="1"/>
</dbReference>
<dbReference type="EMBL" id="LS992241">
    <property type="protein sequence ID" value="SYX82550.1"/>
    <property type="molecule type" value="Genomic_DNA"/>
</dbReference>
<sequence length="219" mass="23951">MESIWLLVEIMLINLVLSGDNAVVIAMTSRRLPKQQQQQAIWWGAAGAVVLRIVLTVAALWLINIPLLKAAGGVMLFVIAVQLIAEQEPADTRDNEAHSLWGAVRIILLADVVMSLDNVLAIAAVAKGNLAFVAIGIALSIPIIVWGSGFISIWLQKMPLLLYAGAGILGYTAGEMIASDERLAVWLPTMWSKLHYGFPWIALALVVLLGFLFRRQVRY</sequence>
<keyword evidence="4 6" id="KW-1133">Transmembrane helix</keyword>
<dbReference type="InterPro" id="IPR022301">
    <property type="entry name" value="Integral_membrane_YjbE"/>
</dbReference>
<reference evidence="8" key="1">
    <citation type="submission" date="2018-08" db="EMBL/GenBank/DDBJ databases">
        <authorList>
            <person name="Chevrot R."/>
        </authorList>
    </citation>
    <scope>NUCLEOTIDE SEQUENCE [LARGE SCALE GENOMIC DNA]</scope>
</reference>
<name>A0A383R6J1_PAEAL</name>
<evidence type="ECO:0000256" key="4">
    <source>
        <dbReference type="ARBA" id="ARBA00022989"/>
    </source>
</evidence>
<feature type="transmembrane region" description="Helical" evidence="6">
    <location>
        <begin position="6"/>
        <end position="28"/>
    </location>
</feature>
<evidence type="ECO:0000256" key="2">
    <source>
        <dbReference type="ARBA" id="ARBA00007511"/>
    </source>
</evidence>
<feature type="transmembrane region" description="Helical" evidence="6">
    <location>
        <begin position="197"/>
        <end position="213"/>
    </location>
</feature>
<dbReference type="PANTHER" id="PTHR30238:SF4">
    <property type="entry name" value="SLL1022 PROTEIN"/>
    <property type="match status" value="1"/>
</dbReference>
<evidence type="ECO:0000256" key="3">
    <source>
        <dbReference type="ARBA" id="ARBA00022692"/>
    </source>
</evidence>
<evidence type="ECO:0000313" key="8">
    <source>
        <dbReference type="Proteomes" id="UP000304148"/>
    </source>
</evidence>
<dbReference type="Proteomes" id="UP000304148">
    <property type="component" value="Chromosome"/>
</dbReference>
<keyword evidence="3 6" id="KW-0812">Transmembrane</keyword>
<dbReference type="PANTHER" id="PTHR30238">
    <property type="entry name" value="MEMBRANE BOUND PREDICTED REDOX MODULATOR"/>
    <property type="match status" value="1"/>
</dbReference>
<dbReference type="NCBIfam" id="TIGR03717">
    <property type="entry name" value="R_switched_YjbE"/>
    <property type="match status" value="1"/>
</dbReference>
<dbReference type="AlphaFoldDB" id="A0A383R6J1"/>
<evidence type="ECO:0000256" key="5">
    <source>
        <dbReference type="ARBA" id="ARBA00023136"/>
    </source>
</evidence>
<comment type="similarity">
    <text evidence="2">Belongs to the TerC family.</text>
</comment>
<evidence type="ECO:0000256" key="1">
    <source>
        <dbReference type="ARBA" id="ARBA00004141"/>
    </source>
</evidence>
<accession>A0A383R6J1</accession>
<keyword evidence="5 6" id="KW-0472">Membrane</keyword>
<dbReference type="RefSeq" id="WP_138184878.1">
    <property type="nucleotide sequence ID" value="NZ_LS992241.1"/>
</dbReference>
<feature type="transmembrane region" description="Helical" evidence="6">
    <location>
        <begin position="106"/>
        <end position="126"/>
    </location>
</feature>
<feature type="transmembrane region" description="Helical" evidence="6">
    <location>
        <begin position="160"/>
        <end position="177"/>
    </location>
</feature>
<comment type="subcellular location">
    <subcellularLocation>
        <location evidence="1">Membrane</location>
        <topology evidence="1">Multi-pass membrane protein</topology>
    </subcellularLocation>
</comment>
<proteinExistence type="inferred from homology"/>
<organism evidence="7 8">
    <name type="scientific">Paenibacillus alvei</name>
    <name type="common">Bacillus alvei</name>
    <dbReference type="NCBI Taxonomy" id="44250"/>
    <lineage>
        <taxon>Bacteria</taxon>
        <taxon>Bacillati</taxon>
        <taxon>Bacillota</taxon>
        <taxon>Bacilli</taxon>
        <taxon>Bacillales</taxon>
        <taxon>Paenibacillaceae</taxon>
        <taxon>Paenibacillus</taxon>
    </lineage>
</organism>
<protein>
    <submittedName>
        <fullName evidence="7">Uncharacterized membrane protein YjbE</fullName>
    </submittedName>
</protein>
<feature type="transmembrane region" description="Helical" evidence="6">
    <location>
        <begin position="132"/>
        <end position="153"/>
    </location>
</feature>
<feature type="transmembrane region" description="Helical" evidence="6">
    <location>
        <begin position="67"/>
        <end position="85"/>
    </location>
</feature>
<dbReference type="GO" id="GO:0016020">
    <property type="term" value="C:membrane"/>
    <property type="evidence" value="ECO:0007669"/>
    <property type="project" value="UniProtKB-SubCell"/>
</dbReference>
<dbReference type="InterPro" id="IPR005496">
    <property type="entry name" value="Integral_membrane_TerC"/>
</dbReference>